<comment type="caution">
    <text evidence="17">The sequence shown here is derived from an EMBL/GenBank/DDBJ whole genome shotgun (WGS) entry which is preliminary data.</text>
</comment>
<dbReference type="Pfam" id="PF00096">
    <property type="entry name" value="zf-C2H2"/>
    <property type="match status" value="1"/>
</dbReference>
<keyword evidence="11" id="KW-0804">Transcription</keyword>
<evidence type="ECO:0000256" key="5">
    <source>
        <dbReference type="ARBA" id="ARBA00022723"/>
    </source>
</evidence>
<reference evidence="17 18" key="1">
    <citation type="submission" date="2019-09" db="EMBL/GenBank/DDBJ databases">
        <title>Bird 10,000 Genomes (B10K) Project - Family phase.</title>
        <authorList>
            <person name="Zhang G."/>
        </authorList>
    </citation>
    <scope>NUCLEOTIDE SEQUENCE [LARGE SCALE GENOMIC DNA]</scope>
    <source>
        <strain evidence="17">B10K-LSUMZ-16893</strain>
    </source>
</reference>
<sequence>MEEGSSVAVLMPNIGEQEAVLISETVIGPTLQNSEDERNCKTDPLIHVIQKLSKIVESEKSQRCLLIGKKRSHPNASLQTFDTEDLCEIPAKTIELSVIGTKKTEELQADYYVTDCLPQSKRKVTCYQCSLCKFLSPSLLTLQEHIKQHGQKNEVILMCSECHFASKNQEELESHFQNYHETDSKTNIQTKAQQCVNVSSSFLQGPVEGSGKSGTEQTGNVECKDLTQSSRAADVGRRKWYTYEQYGIYRCLICRYTCGQQRMLKTHAWKHAGEVDCSYPIFEEENETANLPETVVTHTPHTVDAVVLSLENNELDIHSEHSLQLQICNSEQMSCKSPVGANVKEKQMLNQSIAQSPTTEVLEETVSDTEQDNLITDSLLSSAQKIINCSPNKKGHVNVIVERLPGAEESVLQKPFLMNTDIETEKKLISEGSHVICEGPQAYHSDNIQEVIIGWNNSEKKDNELSSNKNLAADENAPPARRRTNSESLRLHSLAAEALVTMPIRAAELTKSSGRAFTGEDCVDADARQRDPDGPFTAPSKVVSALESPAEQFSSLNQSGCAIVQIDKERPELAEAPIKMGISMSLLTVIEKLKERTDQNASDDDILKELQDNAQCQDANDANIPGSNLVEYIPSAERPYRCRLCHYSSGNKGYIKQHLRVHRQRQPYQCPICEHIADNSKDLESHMINHCKTRMYQCKQCEESFHYKSQLRNHEREQHSLPDIFSTATTNKLIVPNEVDEREGNKASVQKLYRCDVCDYTSTTYVGVRNHRRIHNSDKPYRCSLCGYVCSHPPSLKSHMWKHASDQNYNYEQVNKAINDAISQSSRFQGQLPEKTLLEGTDESTVPVLGSSDNLLSFTESVNQTTNDISGSDENEKTNLLNTSCSLEKNSTLPQLGTEYCVLLFCCCICGFESTNKENLLDHMKEHEGEIINIILNKDHSITQSTN</sequence>
<dbReference type="FunFam" id="3.30.160.60:FF:000884">
    <property type="entry name" value="Zinc finger protein 507"/>
    <property type="match status" value="1"/>
</dbReference>
<evidence type="ECO:0000259" key="16">
    <source>
        <dbReference type="PROSITE" id="PS50157"/>
    </source>
</evidence>
<feature type="non-terminal residue" evidence="17">
    <location>
        <position position="1"/>
    </location>
</feature>
<keyword evidence="12" id="KW-0539">Nucleus</keyword>
<dbReference type="GO" id="GO:0045944">
    <property type="term" value="P:positive regulation of transcription by RNA polymerase II"/>
    <property type="evidence" value="ECO:0007669"/>
    <property type="project" value="TreeGrafter"/>
</dbReference>
<evidence type="ECO:0000256" key="14">
    <source>
        <dbReference type="PROSITE-ProRule" id="PRU00042"/>
    </source>
</evidence>
<evidence type="ECO:0000256" key="9">
    <source>
        <dbReference type="ARBA" id="ARBA00023015"/>
    </source>
</evidence>
<evidence type="ECO:0000256" key="7">
    <source>
        <dbReference type="ARBA" id="ARBA00022771"/>
    </source>
</evidence>
<dbReference type="Proteomes" id="UP000533954">
    <property type="component" value="Unassembled WGS sequence"/>
</dbReference>
<keyword evidence="9" id="KW-0805">Transcription regulation</keyword>
<evidence type="ECO:0000256" key="10">
    <source>
        <dbReference type="ARBA" id="ARBA00023125"/>
    </source>
</evidence>
<evidence type="ECO:0000256" key="13">
    <source>
        <dbReference type="ARBA" id="ARBA00068660"/>
    </source>
</evidence>
<feature type="domain" description="C2H2-type" evidence="16">
    <location>
        <begin position="905"/>
        <end position="932"/>
    </location>
</feature>
<dbReference type="OrthoDB" id="10066771at2759"/>
<dbReference type="PROSITE" id="PS50157">
    <property type="entry name" value="ZINC_FINGER_C2H2_2"/>
    <property type="match status" value="5"/>
</dbReference>
<dbReference type="GO" id="GO:0003677">
    <property type="term" value="F:DNA binding"/>
    <property type="evidence" value="ECO:0007669"/>
    <property type="project" value="UniProtKB-KW"/>
</dbReference>
<keyword evidence="6" id="KW-0677">Repeat</keyword>
<evidence type="ECO:0000256" key="12">
    <source>
        <dbReference type="ARBA" id="ARBA00023242"/>
    </source>
</evidence>
<feature type="domain" description="C2H2-type" evidence="16">
    <location>
        <begin position="781"/>
        <end position="808"/>
    </location>
</feature>
<dbReference type="PANTHER" id="PTHR24403:SF74">
    <property type="entry name" value="ZINC FINGER PROTEIN 507"/>
    <property type="match status" value="1"/>
</dbReference>
<dbReference type="InterPro" id="IPR036236">
    <property type="entry name" value="Znf_C2H2_sf"/>
</dbReference>
<dbReference type="InterPro" id="IPR013087">
    <property type="entry name" value="Znf_C2H2_type"/>
</dbReference>
<keyword evidence="7 14" id="KW-0863">Zinc-finger</keyword>
<keyword evidence="5" id="KW-0479">Metal-binding</keyword>
<keyword evidence="18" id="KW-1185">Reference proteome</keyword>
<evidence type="ECO:0000313" key="18">
    <source>
        <dbReference type="Proteomes" id="UP000533954"/>
    </source>
</evidence>
<keyword evidence="4" id="KW-0597">Phosphoprotein</keyword>
<feature type="non-terminal residue" evidence="17">
    <location>
        <position position="947"/>
    </location>
</feature>
<feature type="domain" description="C2H2-type" evidence="16">
    <location>
        <begin position="696"/>
        <end position="720"/>
    </location>
</feature>
<feature type="domain" description="C2H2-type" evidence="16">
    <location>
        <begin position="640"/>
        <end position="667"/>
    </location>
</feature>
<keyword evidence="10" id="KW-0238">DNA-binding</keyword>
<dbReference type="EMBL" id="VZSX01000032">
    <property type="protein sequence ID" value="NXA34983.1"/>
    <property type="molecule type" value="Genomic_DNA"/>
</dbReference>
<comment type="similarity">
    <text evidence="3">Belongs to the krueppel C2H2-type zinc-finger protein family.</text>
</comment>
<evidence type="ECO:0000256" key="2">
    <source>
        <dbReference type="ARBA" id="ARBA00004123"/>
    </source>
</evidence>
<dbReference type="PROSITE" id="PS00028">
    <property type="entry name" value="ZINC_FINGER_C2H2_1"/>
    <property type="match status" value="3"/>
</dbReference>
<evidence type="ECO:0000256" key="8">
    <source>
        <dbReference type="ARBA" id="ARBA00022833"/>
    </source>
</evidence>
<dbReference type="FunFam" id="3.30.160.60:FF:000719">
    <property type="entry name" value="Zinc finger protein 507"/>
    <property type="match status" value="1"/>
</dbReference>
<dbReference type="InterPro" id="IPR050688">
    <property type="entry name" value="Zinc_finger/UBP_domain"/>
</dbReference>
<comment type="function">
    <text evidence="1">May be involved in transcriptional regulation.</text>
</comment>
<feature type="region of interest" description="Disordered" evidence="15">
    <location>
        <begin position="463"/>
        <end position="487"/>
    </location>
</feature>
<dbReference type="FunFam" id="3.30.160.60:FF:000964">
    <property type="entry name" value="zinc finger protein 507"/>
    <property type="match status" value="1"/>
</dbReference>
<evidence type="ECO:0000256" key="6">
    <source>
        <dbReference type="ARBA" id="ARBA00022737"/>
    </source>
</evidence>
<dbReference type="GO" id="GO:0005634">
    <property type="term" value="C:nucleus"/>
    <property type="evidence" value="ECO:0007669"/>
    <property type="project" value="UniProtKB-SubCell"/>
</dbReference>
<evidence type="ECO:0000256" key="1">
    <source>
        <dbReference type="ARBA" id="ARBA00003767"/>
    </source>
</evidence>
<dbReference type="PANTHER" id="PTHR24403">
    <property type="entry name" value="ZINC FINGER PROTEIN"/>
    <property type="match status" value="1"/>
</dbReference>
<accession>A0A7K7V0L5</accession>
<evidence type="ECO:0000313" key="17">
    <source>
        <dbReference type="EMBL" id="NXA34983.1"/>
    </source>
</evidence>
<gene>
    <name evidence="17" type="primary">Znf507</name>
    <name evidence="17" type="ORF">EUDELE_R09005</name>
</gene>
<evidence type="ECO:0000256" key="3">
    <source>
        <dbReference type="ARBA" id="ARBA00006991"/>
    </source>
</evidence>
<organism evidence="17 18">
    <name type="scientific">Eudromia elegans</name>
    <name type="common">Elegant crested-tinamou</name>
    <dbReference type="NCBI Taxonomy" id="8805"/>
    <lineage>
        <taxon>Eukaryota</taxon>
        <taxon>Metazoa</taxon>
        <taxon>Chordata</taxon>
        <taxon>Craniata</taxon>
        <taxon>Vertebrata</taxon>
        <taxon>Euteleostomi</taxon>
        <taxon>Archelosauria</taxon>
        <taxon>Archosauria</taxon>
        <taxon>Dinosauria</taxon>
        <taxon>Saurischia</taxon>
        <taxon>Theropoda</taxon>
        <taxon>Coelurosauria</taxon>
        <taxon>Aves</taxon>
        <taxon>Palaeognathae</taxon>
        <taxon>Tinamiformes</taxon>
        <taxon>Tinamidae</taxon>
        <taxon>Eudromia</taxon>
    </lineage>
</organism>
<dbReference type="Gene3D" id="3.30.160.60">
    <property type="entry name" value="Classic Zinc Finger"/>
    <property type="match status" value="3"/>
</dbReference>
<protein>
    <recommendedName>
        <fullName evidence="13">Zinc finger protein 507</fullName>
    </recommendedName>
</protein>
<dbReference type="SUPFAM" id="SSF57667">
    <property type="entry name" value="beta-beta-alpha zinc fingers"/>
    <property type="match status" value="3"/>
</dbReference>
<keyword evidence="8" id="KW-0862">Zinc</keyword>
<evidence type="ECO:0000256" key="11">
    <source>
        <dbReference type="ARBA" id="ARBA00023163"/>
    </source>
</evidence>
<comment type="subcellular location">
    <subcellularLocation>
        <location evidence="2">Nucleus</location>
    </subcellularLocation>
</comment>
<name>A0A7K7V0L5_EUDEL</name>
<dbReference type="AlphaFoldDB" id="A0A7K7V0L5"/>
<dbReference type="GO" id="GO:0008270">
    <property type="term" value="F:zinc ion binding"/>
    <property type="evidence" value="ECO:0007669"/>
    <property type="project" value="UniProtKB-KW"/>
</dbReference>
<dbReference type="SMART" id="SM00355">
    <property type="entry name" value="ZnF_C2H2"/>
    <property type="match status" value="9"/>
</dbReference>
<evidence type="ECO:0000256" key="15">
    <source>
        <dbReference type="SAM" id="MobiDB-lite"/>
    </source>
</evidence>
<feature type="domain" description="C2H2-type" evidence="16">
    <location>
        <begin position="753"/>
        <end position="780"/>
    </location>
</feature>
<proteinExistence type="inferred from homology"/>
<evidence type="ECO:0000256" key="4">
    <source>
        <dbReference type="ARBA" id="ARBA00022553"/>
    </source>
</evidence>